<dbReference type="InterPro" id="IPR036962">
    <property type="entry name" value="Glyco_hydro_3_N_sf"/>
</dbReference>
<evidence type="ECO:0000256" key="2">
    <source>
        <dbReference type="SAM" id="SignalP"/>
    </source>
</evidence>
<name>A0A438H3B0_VITVI</name>
<evidence type="ECO:0000313" key="5">
    <source>
        <dbReference type="Proteomes" id="UP000288805"/>
    </source>
</evidence>
<dbReference type="GO" id="GO:0004553">
    <property type="term" value="F:hydrolase activity, hydrolyzing O-glycosyl compounds"/>
    <property type="evidence" value="ECO:0007669"/>
    <property type="project" value="InterPro"/>
</dbReference>
<proteinExistence type="predicted"/>
<dbReference type="InterPro" id="IPR051915">
    <property type="entry name" value="Cellulose_Degrad_GH3"/>
</dbReference>
<organism evidence="4 5">
    <name type="scientific">Vitis vinifera</name>
    <name type="common">Grape</name>
    <dbReference type="NCBI Taxonomy" id="29760"/>
    <lineage>
        <taxon>Eukaryota</taxon>
        <taxon>Viridiplantae</taxon>
        <taxon>Streptophyta</taxon>
        <taxon>Embryophyta</taxon>
        <taxon>Tracheophyta</taxon>
        <taxon>Spermatophyta</taxon>
        <taxon>Magnoliopsida</taxon>
        <taxon>eudicotyledons</taxon>
        <taxon>Gunneridae</taxon>
        <taxon>Pentapetalae</taxon>
        <taxon>rosids</taxon>
        <taxon>Vitales</taxon>
        <taxon>Vitaceae</taxon>
        <taxon>Viteae</taxon>
        <taxon>Vitis</taxon>
    </lineage>
</organism>
<dbReference type="GO" id="GO:0005975">
    <property type="term" value="P:carbohydrate metabolic process"/>
    <property type="evidence" value="ECO:0007669"/>
    <property type="project" value="InterPro"/>
</dbReference>
<evidence type="ECO:0000313" key="4">
    <source>
        <dbReference type="EMBL" id="RVW78803.1"/>
    </source>
</evidence>
<dbReference type="InterPro" id="IPR017853">
    <property type="entry name" value="GH"/>
</dbReference>
<dbReference type="EMBL" id="QGNW01000290">
    <property type="protein sequence ID" value="RVW78803.1"/>
    <property type="molecule type" value="Genomic_DNA"/>
</dbReference>
<dbReference type="Gene3D" id="3.20.20.300">
    <property type="entry name" value="Glycoside hydrolase, family 3, N-terminal domain"/>
    <property type="match status" value="1"/>
</dbReference>
<dbReference type="AlphaFoldDB" id="A0A438H3B0"/>
<sequence length="546" mass="60845">MCRVWVHLVSIVLLWWWIAIAEAEYIKYKDPKQPLKVRITDLMSRMTLEEKIGQMVQIDRIVATPEIMKNYSIGSVLSGGGSTPLPEASAADWVNMVNMFQKGSLSTRLGIPMIYGIDAVHGHNNVYNATIFPHNIGLGATGQVEISVSLNECYSLPLKKEMNLMLVKKYRDPELVRRIGAATALEVRATGIPYIFAPCIAVCRDPRWGRCYESYSEDHKIVEEMTDIILGLQGEVPAGSRKAVPYVGGKYELYDSKSTSFMGLAKLLEAYTNKVAACAKHFVGDGGTTKGINENNTVIDMHGLLSIHMPAYADSIFKGVSTIMVSYSSWNGIKMHANLYLVTRFLKETLKFKSPKGLAIEVISESLGVYDSITWFCYFRLEGIDRITSPPHSNYSYSVQAGIQAGIDMVMVPFNYIEFIDDLTYMVKHKIIPMERIDDAVGRILLVKFTMGLFENPLADLSLVNELGKQEHRDLAREAVRKSLVLLKNGKNANDPLLPLPKKTSKILVAGTHADNLGYQCGGWTINWQGFNGNNYTSGMKNGLQN</sequence>
<dbReference type="Pfam" id="PF00933">
    <property type="entry name" value="Glyco_hydro_3"/>
    <property type="match status" value="1"/>
</dbReference>
<comment type="caution">
    <text evidence="4">The sequence shown here is derived from an EMBL/GenBank/DDBJ whole genome shotgun (WGS) entry which is preliminary data.</text>
</comment>
<feature type="chain" id="PRO_5019142568" evidence="2">
    <location>
        <begin position="24"/>
        <end position="546"/>
    </location>
</feature>
<feature type="signal peptide" evidence="2">
    <location>
        <begin position="1"/>
        <end position="23"/>
    </location>
</feature>
<keyword evidence="1" id="KW-0378">Hydrolase</keyword>
<evidence type="ECO:0000256" key="1">
    <source>
        <dbReference type="ARBA" id="ARBA00022801"/>
    </source>
</evidence>
<dbReference type="InterPro" id="IPR001764">
    <property type="entry name" value="Glyco_hydro_3_N"/>
</dbReference>
<feature type="domain" description="Glycoside hydrolase family 3 N-terminal" evidence="3">
    <location>
        <begin position="47"/>
        <end position="445"/>
    </location>
</feature>
<accession>A0A438H3B0</accession>
<protein>
    <submittedName>
        <fullName evidence="4">Beta-glucosidase BoGH3B</fullName>
    </submittedName>
</protein>
<dbReference type="PANTHER" id="PTHR30620:SF35">
    <property type="entry name" value="GLYCOSYL HYDROLASE FAMILY PROTEIN"/>
    <property type="match status" value="1"/>
</dbReference>
<dbReference type="PANTHER" id="PTHR30620">
    <property type="entry name" value="PERIPLASMIC BETA-GLUCOSIDASE-RELATED"/>
    <property type="match status" value="1"/>
</dbReference>
<dbReference type="Proteomes" id="UP000288805">
    <property type="component" value="Unassembled WGS sequence"/>
</dbReference>
<dbReference type="InterPro" id="IPR036881">
    <property type="entry name" value="Glyco_hydro_3_C_sf"/>
</dbReference>
<gene>
    <name evidence="4" type="primary">BACOVA_02659_13</name>
    <name evidence="4" type="ORF">CK203_050970</name>
</gene>
<keyword evidence="2" id="KW-0732">Signal</keyword>
<dbReference type="SUPFAM" id="SSF51445">
    <property type="entry name" value="(Trans)glycosidases"/>
    <property type="match status" value="1"/>
</dbReference>
<reference evidence="4 5" key="1">
    <citation type="journal article" date="2018" name="PLoS Genet.">
        <title>Population sequencing reveals clonal diversity and ancestral inbreeding in the grapevine cultivar Chardonnay.</title>
        <authorList>
            <person name="Roach M.J."/>
            <person name="Johnson D.L."/>
            <person name="Bohlmann J."/>
            <person name="van Vuuren H.J."/>
            <person name="Jones S.J."/>
            <person name="Pretorius I.S."/>
            <person name="Schmidt S.A."/>
            <person name="Borneman A.R."/>
        </authorList>
    </citation>
    <scope>NUCLEOTIDE SEQUENCE [LARGE SCALE GENOMIC DNA]</scope>
    <source>
        <strain evidence="5">cv. Chardonnay</strain>
        <tissue evidence="4">Leaf</tissue>
    </source>
</reference>
<dbReference type="SUPFAM" id="SSF52279">
    <property type="entry name" value="Beta-D-glucan exohydrolase, C-terminal domain"/>
    <property type="match status" value="1"/>
</dbReference>
<dbReference type="Gene3D" id="3.40.50.1700">
    <property type="entry name" value="Glycoside hydrolase family 3 C-terminal domain"/>
    <property type="match status" value="1"/>
</dbReference>
<evidence type="ECO:0000259" key="3">
    <source>
        <dbReference type="Pfam" id="PF00933"/>
    </source>
</evidence>